<name>A0A858RCD4_9PROT</name>
<dbReference type="KEGG" id="acru:HHL28_06960"/>
<sequence>MGVAVVGYFAYHTVQGDRGLVALTHLQGEVSEAQVTLAHVRAEREEMERRAKLLRPDNLDPDMLEERARVLLNMTHPDELVVLLPGRPAPQSTQGGAVTNR</sequence>
<gene>
    <name evidence="1" type="ORF">HHL28_06960</name>
</gene>
<dbReference type="InterPro" id="IPR007060">
    <property type="entry name" value="FtsL/DivIC"/>
</dbReference>
<dbReference type="Proteomes" id="UP000501891">
    <property type="component" value="Chromosome"/>
</dbReference>
<evidence type="ECO:0000313" key="2">
    <source>
        <dbReference type="Proteomes" id="UP000501891"/>
    </source>
</evidence>
<keyword evidence="2" id="KW-1185">Reference proteome</keyword>
<dbReference type="AlphaFoldDB" id="A0A858RCD4"/>
<protein>
    <submittedName>
        <fullName evidence="1">Septum formation initiator family protein</fullName>
    </submittedName>
</protein>
<dbReference type="Pfam" id="PF04977">
    <property type="entry name" value="DivIC"/>
    <property type="match status" value="1"/>
</dbReference>
<dbReference type="EMBL" id="CP051775">
    <property type="protein sequence ID" value="QJE74812.1"/>
    <property type="molecule type" value="Genomic_DNA"/>
</dbReference>
<reference evidence="1" key="1">
    <citation type="submission" date="2020-04" db="EMBL/GenBank/DDBJ databases">
        <title>A desert anoxygenic phototrophic bacterium fixes CO2 using RubisCO under aerobic conditions.</title>
        <authorList>
            <person name="Tang K."/>
        </authorList>
    </citation>
    <scope>NUCLEOTIDE SEQUENCE [LARGE SCALE GENOMIC DNA]</scope>
    <source>
        <strain evidence="1">MIMtkB3</strain>
    </source>
</reference>
<accession>A0A858RCD4</accession>
<proteinExistence type="predicted"/>
<organism evidence="1 2">
    <name type="scientific">Aerophototrophica crusticola</name>
    <dbReference type="NCBI Taxonomy" id="1709002"/>
    <lineage>
        <taxon>Bacteria</taxon>
        <taxon>Pseudomonadati</taxon>
        <taxon>Pseudomonadota</taxon>
        <taxon>Alphaproteobacteria</taxon>
        <taxon>Rhodospirillales</taxon>
        <taxon>Rhodospirillaceae</taxon>
        <taxon>Aerophototrophica</taxon>
    </lineage>
</organism>
<evidence type="ECO:0000313" key="1">
    <source>
        <dbReference type="EMBL" id="QJE74812.1"/>
    </source>
</evidence>